<evidence type="ECO:0000256" key="2">
    <source>
        <dbReference type="ARBA" id="ARBA00023027"/>
    </source>
</evidence>
<dbReference type="EMBL" id="BDIP01002907">
    <property type="protein sequence ID" value="GIQ87000.1"/>
    <property type="molecule type" value="Genomic_DNA"/>
</dbReference>
<dbReference type="OrthoDB" id="294378at2759"/>
<gene>
    <name evidence="3" type="ORF">KIPB_008952</name>
</gene>
<comment type="caution">
    <text evidence="3">The sequence shown here is derived from an EMBL/GenBank/DDBJ whole genome shotgun (WGS) entry which is preliminary data.</text>
</comment>
<dbReference type="InterPro" id="IPR036982">
    <property type="entry name" value="Deoxyhypusine_synthase_sf"/>
</dbReference>
<comment type="similarity">
    <text evidence="1">Belongs to the deoxyhypusine synthase family.</text>
</comment>
<dbReference type="InterPro" id="IPR029035">
    <property type="entry name" value="DHS-like_NAD/FAD-binding_dom"/>
</dbReference>
<organism evidence="3 4">
    <name type="scientific">Kipferlia bialata</name>
    <dbReference type="NCBI Taxonomy" id="797122"/>
    <lineage>
        <taxon>Eukaryota</taxon>
        <taxon>Metamonada</taxon>
        <taxon>Carpediemonas-like organisms</taxon>
        <taxon>Kipferlia</taxon>
    </lineage>
</organism>
<dbReference type="InterPro" id="IPR002773">
    <property type="entry name" value="Deoxyhypusine_synthase"/>
</dbReference>
<dbReference type="SUPFAM" id="SSF52467">
    <property type="entry name" value="DHS-like NAD/FAD-binding domain"/>
    <property type="match status" value="1"/>
</dbReference>
<protein>
    <submittedName>
        <fullName evidence="3">Deoxyhypusine synthase</fullName>
    </submittedName>
</protein>
<reference evidence="3 4" key="1">
    <citation type="journal article" date="2018" name="PLoS ONE">
        <title>The draft genome of Kipferlia bialata reveals reductive genome evolution in fornicate parasites.</title>
        <authorList>
            <person name="Tanifuji G."/>
            <person name="Takabayashi S."/>
            <person name="Kume K."/>
            <person name="Takagi M."/>
            <person name="Nakayama T."/>
            <person name="Kamikawa R."/>
            <person name="Inagaki Y."/>
            <person name="Hashimoto T."/>
        </authorList>
    </citation>
    <scope>NUCLEOTIDE SEQUENCE [LARGE SCALE GENOMIC DNA]</scope>
    <source>
        <strain evidence="3">NY0173</strain>
    </source>
</reference>
<name>A0A9K3GLV6_9EUKA</name>
<evidence type="ECO:0000256" key="1">
    <source>
        <dbReference type="ARBA" id="ARBA00009892"/>
    </source>
</evidence>
<dbReference type="Gene3D" id="3.40.910.10">
    <property type="entry name" value="Deoxyhypusine synthase"/>
    <property type="match status" value="1"/>
</dbReference>
<keyword evidence="4" id="KW-1185">Reference proteome</keyword>
<dbReference type="Proteomes" id="UP000265618">
    <property type="component" value="Unassembled WGS sequence"/>
</dbReference>
<proteinExistence type="inferred from homology"/>
<dbReference type="GO" id="GO:0005737">
    <property type="term" value="C:cytoplasm"/>
    <property type="evidence" value="ECO:0007669"/>
    <property type="project" value="TreeGrafter"/>
</dbReference>
<keyword evidence="2" id="KW-0520">NAD</keyword>
<sequence>MSAMEAAQAQVLKKAVPMPADSVQVDGPDFNDESLDLDGILAMYSRIGYTATALGKAVEEIKRMLDWRLSDDEPIEDDSIVGEARAKVRAKVFFGYTSNLVSSGLQPVIRWLVEHKMIDVMVSTAGGIEEDIIKCLAPTYIGTDGFKANGTKLREQGLNRIGNLIVPNDNYCAFEDWIVPVLDRMLEDQRKGYHWTPSRMIWRLGKEINDPRSICYWAYKNQIPVFSPALTDGSIGDMLFFHSHKNP</sequence>
<dbReference type="Pfam" id="PF01916">
    <property type="entry name" value="DS"/>
    <property type="match status" value="1"/>
</dbReference>
<dbReference type="PANTHER" id="PTHR11703">
    <property type="entry name" value="DEOXYHYPUSINE SYNTHASE"/>
    <property type="match status" value="1"/>
</dbReference>
<evidence type="ECO:0000313" key="3">
    <source>
        <dbReference type="EMBL" id="GIQ87000.1"/>
    </source>
</evidence>
<dbReference type="PANTHER" id="PTHR11703:SF0">
    <property type="entry name" value="DEOXYHYPUSINE SYNTHASE"/>
    <property type="match status" value="1"/>
</dbReference>
<dbReference type="FunFam" id="3.40.910.10:FF:000010">
    <property type="entry name" value="Deoxyhypusine synthase"/>
    <property type="match status" value="1"/>
</dbReference>
<dbReference type="AlphaFoldDB" id="A0A9K3GLV6"/>
<feature type="non-terminal residue" evidence="3">
    <location>
        <position position="1"/>
    </location>
</feature>
<accession>A0A9K3GLV6</accession>
<evidence type="ECO:0000313" key="4">
    <source>
        <dbReference type="Proteomes" id="UP000265618"/>
    </source>
</evidence>
<dbReference type="GO" id="GO:0034038">
    <property type="term" value="F:deoxyhypusine synthase activity"/>
    <property type="evidence" value="ECO:0007669"/>
    <property type="project" value="TreeGrafter"/>
</dbReference>